<proteinExistence type="predicted"/>
<dbReference type="EMBL" id="KV426000">
    <property type="protein sequence ID" value="KZV92853.1"/>
    <property type="molecule type" value="Genomic_DNA"/>
</dbReference>
<organism evidence="2 3">
    <name type="scientific">Exidia glandulosa HHB12029</name>
    <dbReference type="NCBI Taxonomy" id="1314781"/>
    <lineage>
        <taxon>Eukaryota</taxon>
        <taxon>Fungi</taxon>
        <taxon>Dikarya</taxon>
        <taxon>Basidiomycota</taxon>
        <taxon>Agaricomycotina</taxon>
        <taxon>Agaricomycetes</taxon>
        <taxon>Auriculariales</taxon>
        <taxon>Exidiaceae</taxon>
        <taxon>Exidia</taxon>
    </lineage>
</organism>
<feature type="compositionally biased region" description="Basic and acidic residues" evidence="1">
    <location>
        <begin position="1"/>
        <end position="19"/>
    </location>
</feature>
<evidence type="ECO:0000256" key="1">
    <source>
        <dbReference type="SAM" id="MobiDB-lite"/>
    </source>
</evidence>
<dbReference type="InParanoid" id="A0A165I3R3"/>
<feature type="region of interest" description="Disordered" evidence="1">
    <location>
        <begin position="167"/>
        <end position="195"/>
    </location>
</feature>
<protein>
    <submittedName>
        <fullName evidence="2">Uncharacterized protein</fullName>
    </submittedName>
</protein>
<dbReference type="AlphaFoldDB" id="A0A165I3R3"/>
<evidence type="ECO:0000313" key="3">
    <source>
        <dbReference type="Proteomes" id="UP000077266"/>
    </source>
</evidence>
<accession>A0A165I3R3</accession>
<name>A0A165I3R3_EXIGL</name>
<sequence length="213" mass="23089">MSVLERERHIATRRADTLQKRPMYVRGTASRRSTTSSTDGGDWVAKTHSLRLTSSSPFSDDPRRRGSMDSVDAEDVQMVTDSPPPRPTIRRPSLEPSAMQIPQLALVIPDLPQTSTAGMSMSMSLAALDPSSLMLPRIAVQPATPRSSASSRATSLAPPSPLAQYAQLASPIGWTPGTPPPPSARPRPRVSMGPRADCEKCRLGVKGHWMHFD</sequence>
<dbReference type="OrthoDB" id="3200438at2759"/>
<feature type="compositionally biased region" description="Low complexity" evidence="1">
    <location>
        <begin position="26"/>
        <end position="42"/>
    </location>
</feature>
<dbReference type="Proteomes" id="UP000077266">
    <property type="component" value="Unassembled WGS sequence"/>
</dbReference>
<feature type="region of interest" description="Disordered" evidence="1">
    <location>
        <begin position="1"/>
        <end position="93"/>
    </location>
</feature>
<gene>
    <name evidence="2" type="ORF">EXIGLDRAFT_692216</name>
</gene>
<dbReference type="STRING" id="1314781.A0A165I3R3"/>
<evidence type="ECO:0000313" key="2">
    <source>
        <dbReference type="EMBL" id="KZV92853.1"/>
    </source>
</evidence>
<keyword evidence="3" id="KW-1185">Reference proteome</keyword>
<reference evidence="2 3" key="1">
    <citation type="journal article" date="2016" name="Mol. Biol. Evol.">
        <title>Comparative Genomics of Early-Diverging Mushroom-Forming Fungi Provides Insights into the Origins of Lignocellulose Decay Capabilities.</title>
        <authorList>
            <person name="Nagy L.G."/>
            <person name="Riley R."/>
            <person name="Tritt A."/>
            <person name="Adam C."/>
            <person name="Daum C."/>
            <person name="Floudas D."/>
            <person name="Sun H."/>
            <person name="Yadav J.S."/>
            <person name="Pangilinan J."/>
            <person name="Larsson K.H."/>
            <person name="Matsuura K."/>
            <person name="Barry K."/>
            <person name="Labutti K."/>
            <person name="Kuo R."/>
            <person name="Ohm R.A."/>
            <person name="Bhattacharya S.S."/>
            <person name="Shirouzu T."/>
            <person name="Yoshinaga Y."/>
            <person name="Martin F.M."/>
            <person name="Grigoriev I.V."/>
            <person name="Hibbett D.S."/>
        </authorList>
    </citation>
    <scope>NUCLEOTIDE SEQUENCE [LARGE SCALE GENOMIC DNA]</scope>
    <source>
        <strain evidence="2 3">HHB12029</strain>
    </source>
</reference>